<accession>A0AAE0AET0</accession>
<dbReference type="Pfam" id="PF00078">
    <property type="entry name" value="RVT_1"/>
    <property type="match status" value="1"/>
</dbReference>
<protein>
    <recommendedName>
        <fullName evidence="1">Reverse transcriptase domain-containing protein</fullName>
    </recommendedName>
</protein>
<dbReference type="PANTHER" id="PTHR33116:SF70">
    <property type="entry name" value="NON-LTR RETROELEMENT REVERSE TRANSCRIPTASE-LIKE PROTEIN"/>
    <property type="match status" value="1"/>
</dbReference>
<dbReference type="Proteomes" id="UP001281410">
    <property type="component" value="Unassembled WGS sequence"/>
</dbReference>
<gene>
    <name evidence="2" type="ORF">Dsin_016698</name>
</gene>
<organism evidence="2 3">
    <name type="scientific">Dipteronia sinensis</name>
    <dbReference type="NCBI Taxonomy" id="43782"/>
    <lineage>
        <taxon>Eukaryota</taxon>
        <taxon>Viridiplantae</taxon>
        <taxon>Streptophyta</taxon>
        <taxon>Embryophyta</taxon>
        <taxon>Tracheophyta</taxon>
        <taxon>Spermatophyta</taxon>
        <taxon>Magnoliopsida</taxon>
        <taxon>eudicotyledons</taxon>
        <taxon>Gunneridae</taxon>
        <taxon>Pentapetalae</taxon>
        <taxon>rosids</taxon>
        <taxon>malvids</taxon>
        <taxon>Sapindales</taxon>
        <taxon>Sapindaceae</taxon>
        <taxon>Hippocastanoideae</taxon>
        <taxon>Acereae</taxon>
        <taxon>Dipteronia</taxon>
    </lineage>
</organism>
<dbReference type="InterPro" id="IPR043502">
    <property type="entry name" value="DNA/RNA_pol_sf"/>
</dbReference>
<evidence type="ECO:0000313" key="2">
    <source>
        <dbReference type="EMBL" id="KAK3211992.1"/>
    </source>
</evidence>
<proteinExistence type="predicted"/>
<reference evidence="2" key="1">
    <citation type="journal article" date="2023" name="Plant J.">
        <title>Genome sequences and population genomics provide insights into the demographic history, inbreeding, and mutation load of two 'living fossil' tree species of Dipteronia.</title>
        <authorList>
            <person name="Feng Y."/>
            <person name="Comes H.P."/>
            <person name="Chen J."/>
            <person name="Zhu S."/>
            <person name="Lu R."/>
            <person name="Zhang X."/>
            <person name="Li P."/>
            <person name="Qiu J."/>
            <person name="Olsen K.M."/>
            <person name="Qiu Y."/>
        </authorList>
    </citation>
    <scope>NUCLEOTIDE SEQUENCE</scope>
    <source>
        <strain evidence="2">NBL</strain>
    </source>
</reference>
<keyword evidence="3" id="KW-1185">Reference proteome</keyword>
<dbReference type="PROSITE" id="PS50878">
    <property type="entry name" value="RT_POL"/>
    <property type="match status" value="1"/>
</dbReference>
<feature type="domain" description="Reverse transcriptase" evidence="1">
    <location>
        <begin position="1"/>
        <end position="188"/>
    </location>
</feature>
<dbReference type="SUPFAM" id="SSF56672">
    <property type="entry name" value="DNA/RNA polymerases"/>
    <property type="match status" value="1"/>
</dbReference>
<evidence type="ECO:0000313" key="3">
    <source>
        <dbReference type="Proteomes" id="UP001281410"/>
    </source>
</evidence>
<name>A0AAE0AET0_9ROSI</name>
<evidence type="ECO:0000259" key="1">
    <source>
        <dbReference type="PROSITE" id="PS50878"/>
    </source>
</evidence>
<comment type="caution">
    <text evidence="2">The sequence shown here is derived from an EMBL/GenBank/DDBJ whole genome shotgun (WGS) entry which is preliminary data.</text>
</comment>
<sequence length="287" mass="32202">MGYMAWKIDLAKAYDKLQWGFIKQVLEEIGTEGKLNSLIMSCITNVQYKVALNGEMSETFLPKCGIRQGDPLSPYVFVLCMEKLSHIIKQQIPEGAWKSVKISIAGPEISHLFFADDLILFGQASVQQAKIMRECLDTFCDLSWQQVCFPKSRIHCSKNVSHSIARVLANVCGSPVSKNLGNYLGVPLIHGRITKDTYKEIIEKTQNKLANWKSASLSFAGRCTLIKAVTSALPIYAIYAIYAMQSIKLPSETCSTLDQINRNFLWGNTSDKKKIHLVNWDTVCIPK</sequence>
<dbReference type="EMBL" id="JANJYJ010000005">
    <property type="protein sequence ID" value="KAK3211992.1"/>
    <property type="molecule type" value="Genomic_DNA"/>
</dbReference>
<dbReference type="PANTHER" id="PTHR33116">
    <property type="entry name" value="REVERSE TRANSCRIPTASE ZINC-BINDING DOMAIN-CONTAINING PROTEIN-RELATED-RELATED"/>
    <property type="match status" value="1"/>
</dbReference>
<dbReference type="InterPro" id="IPR000477">
    <property type="entry name" value="RT_dom"/>
</dbReference>
<dbReference type="AlphaFoldDB" id="A0AAE0AET0"/>